<dbReference type="EMBL" id="MF101449">
    <property type="protein sequence ID" value="ARW67764.1"/>
    <property type="molecule type" value="Genomic_DNA"/>
</dbReference>
<sequence>MVGIIIILLNLYFNCLIYLLPHVSLYNKYKLCYYY</sequence>
<evidence type="ECO:0000313" key="2">
    <source>
        <dbReference type="EMBL" id="ARW67764.1"/>
    </source>
</evidence>
<organism evidence="2">
    <name type="scientific">Kuetzingia canaliculata</name>
    <name type="common">Red alga</name>
    <name type="synonym">Rytiphlaea canaliculata</name>
    <dbReference type="NCBI Taxonomy" id="228262"/>
    <lineage>
        <taxon>Eukaryota</taxon>
        <taxon>Rhodophyta</taxon>
        <taxon>Florideophyceae</taxon>
        <taxon>Rhodymeniophycidae</taxon>
        <taxon>Ceramiales</taxon>
        <taxon>Rhodomelaceae</taxon>
        <taxon>Amansieae</taxon>
        <taxon>Kuetzingia</taxon>
    </lineage>
</organism>
<dbReference type="GeneID" id="33361135"/>
<keyword evidence="1" id="KW-1133">Transmembrane helix</keyword>
<feature type="transmembrane region" description="Helical" evidence="1">
    <location>
        <begin position="6"/>
        <end position="26"/>
    </location>
</feature>
<protein>
    <submittedName>
        <fullName evidence="2">Uncharacterized protein</fullName>
    </submittedName>
</protein>
<gene>
    <name evidence="2" type="primary">orf35</name>
</gene>
<evidence type="ECO:0000256" key="1">
    <source>
        <dbReference type="SAM" id="Phobius"/>
    </source>
</evidence>
<accession>A0A1Z1MPT8</accession>
<name>A0A1Z1MPT8_KUECA</name>
<keyword evidence="1" id="KW-0472">Membrane</keyword>
<dbReference type="RefSeq" id="YP_009398578.1">
    <property type="nucleotide sequence ID" value="NC_035293.1"/>
</dbReference>
<reference evidence="2" key="1">
    <citation type="journal article" date="2017" name="J. Phycol.">
        <title>Analysis of chloroplast genomes and a supermatrix inform reclassification of the Rhodomelaceae (Rhodophyta).</title>
        <authorList>
            <person name="Diaz-Tapia P."/>
            <person name="Maggs C.A."/>
            <person name="West J.A."/>
            <person name="Verbruggen H."/>
        </authorList>
    </citation>
    <scope>NUCLEOTIDE SEQUENCE</scope>
    <source>
        <strain evidence="2">PD1540</strain>
    </source>
</reference>
<keyword evidence="1" id="KW-0812">Transmembrane</keyword>
<keyword evidence="2" id="KW-0150">Chloroplast</keyword>
<geneLocation type="chloroplast" evidence="2"/>
<keyword evidence="2" id="KW-0934">Plastid</keyword>
<proteinExistence type="predicted"/>
<dbReference type="AlphaFoldDB" id="A0A1Z1MPT8"/>